<evidence type="ECO:0000313" key="3">
    <source>
        <dbReference type="Proteomes" id="UP000215244"/>
    </source>
</evidence>
<feature type="region of interest" description="Disordered" evidence="1">
    <location>
        <begin position="22"/>
        <end position="65"/>
    </location>
</feature>
<dbReference type="KEGG" id="marb:CJ263_12340"/>
<accession>A0A223V7W5</accession>
<dbReference type="Proteomes" id="UP000215244">
    <property type="component" value="Chromosome"/>
</dbReference>
<evidence type="ECO:0000313" key="2">
    <source>
        <dbReference type="EMBL" id="ASV30939.1"/>
    </source>
</evidence>
<reference evidence="2 3" key="1">
    <citation type="submission" date="2017-08" db="EMBL/GenBank/DDBJ databases">
        <title>The complete genome sequence of Maribacter sp. B1, isolated from deep-sea sediment.</title>
        <authorList>
            <person name="Wu Y.-H."/>
            <person name="Cheng H."/>
            <person name="Xu X.-W."/>
        </authorList>
    </citation>
    <scope>NUCLEOTIDE SEQUENCE [LARGE SCALE GENOMIC DNA]</scope>
    <source>
        <strain evidence="2 3">B1</strain>
    </source>
</reference>
<proteinExistence type="predicted"/>
<evidence type="ECO:0000256" key="1">
    <source>
        <dbReference type="SAM" id="MobiDB-lite"/>
    </source>
</evidence>
<keyword evidence="3" id="KW-1185">Reference proteome</keyword>
<sequence>MGKKVNVKDLLESAILENTDTKEEVEGLREQRHGTVGKVGKSPIRKNKRNDDYVRDGNTRGATGRTFPLAKLSRREQKKVTDFETLLKQNNYIDKKEQFIFRLSKTCFEDYERLASACSYKLEKKVSRNDIMRKALELYHQENIRELQRIIDKI</sequence>
<name>A0A223V7W5_9FLAO</name>
<feature type="compositionally biased region" description="Basic and acidic residues" evidence="1">
    <location>
        <begin position="22"/>
        <end position="33"/>
    </location>
</feature>
<feature type="compositionally biased region" description="Basic and acidic residues" evidence="1">
    <location>
        <begin position="49"/>
        <end position="58"/>
    </location>
</feature>
<gene>
    <name evidence="2" type="ORF">CJ263_12340</name>
</gene>
<organism evidence="2 3">
    <name type="scientific">Maribacter cobaltidurans</name>
    <dbReference type="NCBI Taxonomy" id="1178778"/>
    <lineage>
        <taxon>Bacteria</taxon>
        <taxon>Pseudomonadati</taxon>
        <taxon>Bacteroidota</taxon>
        <taxon>Flavobacteriia</taxon>
        <taxon>Flavobacteriales</taxon>
        <taxon>Flavobacteriaceae</taxon>
        <taxon>Maribacter</taxon>
    </lineage>
</organism>
<dbReference type="EMBL" id="CP022957">
    <property type="protein sequence ID" value="ASV30939.1"/>
    <property type="molecule type" value="Genomic_DNA"/>
</dbReference>
<dbReference type="OrthoDB" id="1449717at2"/>
<dbReference type="AlphaFoldDB" id="A0A223V7W5"/>
<protein>
    <submittedName>
        <fullName evidence="2">Uncharacterized protein</fullName>
    </submittedName>
</protein>
<dbReference type="RefSeq" id="WP_094997553.1">
    <property type="nucleotide sequence ID" value="NZ_BMJL01000007.1"/>
</dbReference>